<dbReference type="AlphaFoldDB" id="A0A480AUR9"/>
<evidence type="ECO:0000313" key="3">
    <source>
        <dbReference type="Proteomes" id="UP000301751"/>
    </source>
</evidence>
<dbReference type="InterPro" id="IPR044048">
    <property type="entry name" value="Big_12"/>
</dbReference>
<reference evidence="3" key="1">
    <citation type="submission" date="2019-03" db="EMBL/GenBank/DDBJ databases">
        <title>Aquabacterium pictum sp.nov., the first bacteriochlorophyll a-containing freshwater bacterium in the genus Aquabacterium of the class Betaproteobacteria.</title>
        <authorList>
            <person name="Hirose S."/>
            <person name="Tank M."/>
            <person name="Hara E."/>
            <person name="Tamaki H."/>
            <person name="Takaichi S."/>
            <person name="Haruta S."/>
            <person name="Hanada S."/>
        </authorList>
    </citation>
    <scope>NUCLEOTIDE SEQUENCE [LARGE SCALE GENOMIC DNA]</scope>
    <source>
        <strain evidence="3">W35</strain>
    </source>
</reference>
<gene>
    <name evidence="2" type="ORF">AQPW35_43750</name>
</gene>
<keyword evidence="3" id="KW-1185">Reference proteome</keyword>
<name>A0A480AUR9_9BURK</name>
<proteinExistence type="predicted"/>
<sequence>MTHALHGHGLQRRHLAGAALLLLAGCGGGNTEKDEDAVAPSLVITSDVPGDATGPFTVRFTFSAAVSNFAANRILLTNGALGGAALVKLSDTVYTLQVTPTANRQDVLTVEVPAGAFRDAGGTASSLVAYRFSQRIDTVVATNEPVLTITNSTAANIATGPVTFTFDFSVDVGDSFAAGDIEPDAGTLGSFTKVSATRYTVVLTLPAATSGLMTLTVRAGAFQSATGVPSQQTYTTAILFAIPV</sequence>
<dbReference type="Proteomes" id="UP000301751">
    <property type="component" value="Unassembled WGS sequence"/>
</dbReference>
<protein>
    <recommendedName>
        <fullName evidence="1">Bacterial Ig-like domain-containing protein</fullName>
    </recommendedName>
</protein>
<comment type="caution">
    <text evidence="2">The sequence shown here is derived from an EMBL/GenBank/DDBJ whole genome shotgun (WGS) entry which is preliminary data.</text>
</comment>
<evidence type="ECO:0000313" key="2">
    <source>
        <dbReference type="EMBL" id="GCL65294.1"/>
    </source>
</evidence>
<feature type="domain" description="Bacterial Ig-like" evidence="1">
    <location>
        <begin position="36"/>
        <end position="126"/>
    </location>
</feature>
<dbReference type="EMBL" id="BJCL01000015">
    <property type="protein sequence ID" value="GCL65294.1"/>
    <property type="molecule type" value="Genomic_DNA"/>
</dbReference>
<dbReference type="PANTHER" id="PTHR34677:SF3">
    <property type="entry name" value="BACTERIAL IG-LIKE DOMAIN-CONTAINING PROTEIN"/>
    <property type="match status" value="1"/>
</dbReference>
<dbReference type="Pfam" id="PF19078">
    <property type="entry name" value="Big_12"/>
    <property type="match status" value="1"/>
</dbReference>
<dbReference type="RefSeq" id="WP_137735007.1">
    <property type="nucleotide sequence ID" value="NZ_BJCL01000015.1"/>
</dbReference>
<dbReference type="OrthoDB" id="1097758at2"/>
<organism evidence="2 3">
    <name type="scientific">Pseudaquabacterium pictum</name>
    <dbReference type="NCBI Taxonomy" id="2315236"/>
    <lineage>
        <taxon>Bacteria</taxon>
        <taxon>Pseudomonadati</taxon>
        <taxon>Pseudomonadota</taxon>
        <taxon>Betaproteobacteria</taxon>
        <taxon>Burkholderiales</taxon>
        <taxon>Sphaerotilaceae</taxon>
        <taxon>Pseudaquabacterium</taxon>
    </lineage>
</organism>
<dbReference type="PANTHER" id="PTHR34677">
    <property type="match status" value="1"/>
</dbReference>
<accession>A0A480AUR9</accession>
<evidence type="ECO:0000259" key="1">
    <source>
        <dbReference type="Pfam" id="PF19078"/>
    </source>
</evidence>